<accession>A0ABP3S0M6</accession>
<dbReference type="SUPFAM" id="SSF53335">
    <property type="entry name" value="S-adenosyl-L-methionine-dependent methyltransferases"/>
    <property type="match status" value="1"/>
</dbReference>
<keyword evidence="2" id="KW-0808">Transferase</keyword>
<protein>
    <submittedName>
        <fullName evidence="2">Class I SAM-dependent methyltransferase</fullName>
    </submittedName>
</protein>
<dbReference type="InterPro" id="IPR016980">
    <property type="entry name" value="S-AdoMet-dep_MeTrfase_Alr7345"/>
</dbReference>
<evidence type="ECO:0000313" key="3">
    <source>
        <dbReference type="Proteomes" id="UP001501352"/>
    </source>
</evidence>
<gene>
    <name evidence="2" type="ORF">GCM10009422_18490</name>
</gene>
<name>A0ABP3S0M6_9CAUL</name>
<dbReference type="GO" id="GO:0032259">
    <property type="term" value="P:methylation"/>
    <property type="evidence" value="ECO:0007669"/>
    <property type="project" value="UniProtKB-KW"/>
</dbReference>
<dbReference type="Proteomes" id="UP001501352">
    <property type="component" value="Unassembled WGS sequence"/>
</dbReference>
<dbReference type="RefSeq" id="WP_343793009.1">
    <property type="nucleotide sequence ID" value="NZ_BAAAGA010000005.1"/>
</dbReference>
<proteinExistence type="predicted"/>
<dbReference type="PIRSF" id="PIRSF031679">
    <property type="entry name" value="Mtase_Alr7345_prd"/>
    <property type="match status" value="1"/>
</dbReference>
<keyword evidence="3" id="KW-1185">Reference proteome</keyword>
<dbReference type="GO" id="GO:0008168">
    <property type="term" value="F:methyltransferase activity"/>
    <property type="evidence" value="ECO:0007669"/>
    <property type="project" value="UniProtKB-KW"/>
</dbReference>
<reference evidence="3" key="1">
    <citation type="journal article" date="2019" name="Int. J. Syst. Evol. Microbiol.">
        <title>The Global Catalogue of Microorganisms (GCM) 10K type strain sequencing project: providing services to taxonomists for standard genome sequencing and annotation.</title>
        <authorList>
            <consortium name="The Broad Institute Genomics Platform"/>
            <consortium name="The Broad Institute Genome Sequencing Center for Infectious Disease"/>
            <person name="Wu L."/>
            <person name="Ma J."/>
        </authorList>
    </citation>
    <scope>NUCLEOTIDE SEQUENCE [LARGE SCALE GENOMIC DNA]</scope>
    <source>
        <strain evidence="3">JCM 12928</strain>
    </source>
</reference>
<dbReference type="EMBL" id="BAAAGA010000005">
    <property type="protein sequence ID" value="GAA0622797.1"/>
    <property type="molecule type" value="Genomic_DNA"/>
</dbReference>
<sequence>MRRFTLAAVAVVLTLAAGSVWAQEPAPVLDVSRMNIPTVMASPNAPDYAAVLASPIRTDEDRSKDEARQALITLEFMGVQPGWKVADMIMGGGYFTRMLSAAVGPEGHVTAWQPAEFIAFQASYGEALTAAAALPNVTAIRSPIAAPDFPSGLDLIFTAQNYHDLHLEPFADDTAEKVNARAFAALKPGGWYVIIDHYALAGADASTPHTLHRIDIDQVIREVEAAGFIQSQMSPALWNDDDPRTANVFDESIRGRTSQFMISFRKPE</sequence>
<evidence type="ECO:0000256" key="1">
    <source>
        <dbReference type="SAM" id="SignalP"/>
    </source>
</evidence>
<dbReference type="Gene3D" id="3.40.50.150">
    <property type="entry name" value="Vaccinia Virus protein VP39"/>
    <property type="match status" value="1"/>
</dbReference>
<organism evidence="2 3">
    <name type="scientific">Brevundimonas kwangchunensis</name>
    <dbReference type="NCBI Taxonomy" id="322163"/>
    <lineage>
        <taxon>Bacteria</taxon>
        <taxon>Pseudomonadati</taxon>
        <taxon>Pseudomonadota</taxon>
        <taxon>Alphaproteobacteria</taxon>
        <taxon>Caulobacterales</taxon>
        <taxon>Caulobacteraceae</taxon>
        <taxon>Brevundimonas</taxon>
    </lineage>
</organism>
<evidence type="ECO:0000313" key="2">
    <source>
        <dbReference type="EMBL" id="GAA0622797.1"/>
    </source>
</evidence>
<keyword evidence="2" id="KW-0489">Methyltransferase</keyword>
<comment type="caution">
    <text evidence="2">The sequence shown here is derived from an EMBL/GenBank/DDBJ whole genome shotgun (WGS) entry which is preliminary data.</text>
</comment>
<dbReference type="InterPro" id="IPR029063">
    <property type="entry name" value="SAM-dependent_MTases_sf"/>
</dbReference>
<keyword evidence="1" id="KW-0732">Signal</keyword>
<feature type="signal peptide" evidence="1">
    <location>
        <begin position="1"/>
        <end position="22"/>
    </location>
</feature>
<feature type="chain" id="PRO_5045588623" evidence="1">
    <location>
        <begin position="23"/>
        <end position="268"/>
    </location>
</feature>